<evidence type="ECO:0000259" key="2">
    <source>
        <dbReference type="PROSITE" id="PS50113"/>
    </source>
</evidence>
<dbReference type="InterPro" id="IPR000160">
    <property type="entry name" value="GGDEF_dom"/>
</dbReference>
<accession>A0ABS7VKT9</accession>
<dbReference type="SMART" id="SM00091">
    <property type="entry name" value="PAS"/>
    <property type="match status" value="3"/>
</dbReference>
<dbReference type="SUPFAM" id="SSF55073">
    <property type="entry name" value="Nucleotide cyclase"/>
    <property type="match status" value="1"/>
</dbReference>
<dbReference type="Gene3D" id="3.20.20.450">
    <property type="entry name" value="EAL domain"/>
    <property type="match status" value="1"/>
</dbReference>
<dbReference type="Proteomes" id="UP000704176">
    <property type="component" value="Unassembled WGS sequence"/>
</dbReference>
<feature type="domain" description="PAC" evidence="2">
    <location>
        <begin position="74"/>
        <end position="125"/>
    </location>
</feature>
<dbReference type="InterPro" id="IPR000700">
    <property type="entry name" value="PAS-assoc_C"/>
</dbReference>
<dbReference type="EMBL" id="JAIRBM010000003">
    <property type="protein sequence ID" value="MBZ6075781.1"/>
    <property type="molecule type" value="Genomic_DNA"/>
</dbReference>
<feature type="domain" description="GGDEF" evidence="4">
    <location>
        <begin position="415"/>
        <end position="550"/>
    </location>
</feature>
<gene>
    <name evidence="5" type="ORF">K9B37_05700</name>
</gene>
<dbReference type="PROSITE" id="PS50112">
    <property type="entry name" value="PAS"/>
    <property type="match status" value="3"/>
</dbReference>
<evidence type="ECO:0000313" key="6">
    <source>
        <dbReference type="Proteomes" id="UP000704176"/>
    </source>
</evidence>
<dbReference type="InterPro" id="IPR035965">
    <property type="entry name" value="PAS-like_dom_sf"/>
</dbReference>
<dbReference type="SUPFAM" id="SSF55785">
    <property type="entry name" value="PYP-like sensor domain (PAS domain)"/>
    <property type="match status" value="3"/>
</dbReference>
<feature type="domain" description="PAC" evidence="2">
    <location>
        <begin position="331"/>
        <end position="383"/>
    </location>
</feature>
<evidence type="ECO:0000259" key="4">
    <source>
        <dbReference type="PROSITE" id="PS50887"/>
    </source>
</evidence>
<dbReference type="NCBIfam" id="TIGR00229">
    <property type="entry name" value="sensory_box"/>
    <property type="match status" value="3"/>
</dbReference>
<dbReference type="SMART" id="SM00267">
    <property type="entry name" value="GGDEF"/>
    <property type="match status" value="1"/>
</dbReference>
<dbReference type="InterPro" id="IPR029787">
    <property type="entry name" value="Nucleotide_cyclase"/>
</dbReference>
<dbReference type="SUPFAM" id="SSF141868">
    <property type="entry name" value="EAL domain-like"/>
    <property type="match status" value="1"/>
</dbReference>
<dbReference type="SMART" id="SM00052">
    <property type="entry name" value="EAL"/>
    <property type="match status" value="1"/>
</dbReference>
<dbReference type="PROSITE" id="PS50113">
    <property type="entry name" value="PAC"/>
    <property type="match status" value="3"/>
</dbReference>
<protein>
    <submittedName>
        <fullName evidence="5">EAL domain-containing protein</fullName>
    </submittedName>
</protein>
<dbReference type="SMART" id="SM00086">
    <property type="entry name" value="PAC"/>
    <property type="match status" value="3"/>
</dbReference>
<dbReference type="InterPro" id="IPR052155">
    <property type="entry name" value="Biofilm_reg_signaling"/>
</dbReference>
<dbReference type="CDD" id="cd01948">
    <property type="entry name" value="EAL"/>
    <property type="match status" value="1"/>
</dbReference>
<dbReference type="InterPro" id="IPR035919">
    <property type="entry name" value="EAL_sf"/>
</dbReference>
<dbReference type="Pfam" id="PF00990">
    <property type="entry name" value="GGDEF"/>
    <property type="match status" value="1"/>
</dbReference>
<evidence type="ECO:0000259" key="3">
    <source>
        <dbReference type="PROSITE" id="PS50883"/>
    </source>
</evidence>
<dbReference type="CDD" id="cd00130">
    <property type="entry name" value="PAS"/>
    <property type="match status" value="3"/>
</dbReference>
<feature type="domain" description="PAC" evidence="2">
    <location>
        <begin position="200"/>
        <end position="252"/>
    </location>
</feature>
<dbReference type="InterPro" id="IPR013656">
    <property type="entry name" value="PAS_4"/>
</dbReference>
<dbReference type="PROSITE" id="PS50883">
    <property type="entry name" value="EAL"/>
    <property type="match status" value="1"/>
</dbReference>
<keyword evidence="6" id="KW-1185">Reference proteome</keyword>
<dbReference type="Pfam" id="PF00989">
    <property type="entry name" value="PAS"/>
    <property type="match status" value="2"/>
</dbReference>
<dbReference type="InterPro" id="IPR001633">
    <property type="entry name" value="EAL_dom"/>
</dbReference>
<dbReference type="InterPro" id="IPR043128">
    <property type="entry name" value="Rev_trsase/Diguanyl_cyclase"/>
</dbReference>
<dbReference type="InterPro" id="IPR000014">
    <property type="entry name" value="PAS"/>
</dbReference>
<reference evidence="5 6" key="1">
    <citation type="submission" date="2021-09" db="EMBL/GenBank/DDBJ databases">
        <title>The complete genome sequence of a new microorganism.</title>
        <authorList>
            <person name="Zi Z."/>
        </authorList>
    </citation>
    <scope>NUCLEOTIDE SEQUENCE [LARGE SCALE GENOMIC DNA]</scope>
    <source>
        <strain evidence="5 6">WGZ8</strain>
    </source>
</reference>
<proteinExistence type="predicted"/>
<dbReference type="Pfam" id="PF08448">
    <property type="entry name" value="PAS_4"/>
    <property type="match status" value="1"/>
</dbReference>
<feature type="domain" description="EAL" evidence="3">
    <location>
        <begin position="559"/>
        <end position="811"/>
    </location>
</feature>
<dbReference type="Gene3D" id="3.30.450.20">
    <property type="entry name" value="PAS domain"/>
    <property type="match status" value="3"/>
</dbReference>
<evidence type="ECO:0000259" key="1">
    <source>
        <dbReference type="PROSITE" id="PS50112"/>
    </source>
</evidence>
<dbReference type="RefSeq" id="WP_224311962.1">
    <property type="nucleotide sequence ID" value="NZ_JAIRBM010000003.1"/>
</dbReference>
<dbReference type="NCBIfam" id="TIGR00254">
    <property type="entry name" value="GGDEF"/>
    <property type="match status" value="1"/>
</dbReference>
<dbReference type="PANTHER" id="PTHR44757">
    <property type="entry name" value="DIGUANYLATE CYCLASE DGCP"/>
    <property type="match status" value="1"/>
</dbReference>
<comment type="caution">
    <text evidence="5">The sequence shown here is derived from an EMBL/GenBank/DDBJ whole genome shotgun (WGS) entry which is preliminary data.</text>
</comment>
<sequence length="815" mass="90424">MSKLLGISVLNNVPALMSYVDRHERYLFSNNTYKEWYGAAPEEIHGRTIREIVGDANYSLLKPYIRTVLAGKPVLYEQTLITHSGPRYVQGTYSPDRAEDGTVRGFFVLVSDISERRTLELRLRESEMRFSGAFRWSNVGMAIVAPYGRYLQVNQAYCDMLGYSEEELFSLNFQDVTHPDDLAEDLRNTEEMLAGTRTSQTMEKRYLHKMGHEVHAILSASLVRDAQGAPLYFIAQTQNITDRKIVEERLFREHELSQVTLRSIADGVITTDVDGAVTSLNPVAEVMTGWSSDEAMGRPLPEVFRVVFGNDELTGIPSRLFEAGDEGRLWPGRNTMLLRRDGTTVPIEETAAPIRDRAGAAIGGVLVLRDVTEQRALTSKLAYLAQHDSLTALPNRALFKDRLEHAIARAERQSCGVAVLFGDLDRLKLVNDTLGHGIGDRVLQEVAKRLRACVREGDIVSRWAGDEFGILLPDVAEPSVAAGIAERAIAAIGESVHLDGVEQPIHVGISFGISRYPSDGTDSDGLMQAADIALYDVKRSGRGAYQFFSQAMNERARERTAIEAMLRQAVKTGAFELHYQPRICLSSRRAVAVEALVRLKNVNALIAPSRFIRIAEETGLIVPIGRWVIEQVCRQLQEWAGTDLQNLRISLNVSPVQTRRDDFYSSLVAMAAKYGVDPAQIELEITESSLVESELSVTTCMKHLKEAGFTISLDDFGTGYSSFSYLNRLPIDTLKIDRSFIHEVGSSQGALVVEAILALSRALGKRVVAEGVETLEQLEWLQARGCNEGQGFFFAFPAIAEELAAGLRMRGFLKA</sequence>
<organism evidence="5 6">
    <name type="scientific">Microvirga puerhi</name>
    <dbReference type="NCBI Taxonomy" id="2876078"/>
    <lineage>
        <taxon>Bacteria</taxon>
        <taxon>Pseudomonadati</taxon>
        <taxon>Pseudomonadota</taxon>
        <taxon>Alphaproteobacteria</taxon>
        <taxon>Hyphomicrobiales</taxon>
        <taxon>Methylobacteriaceae</taxon>
        <taxon>Microvirga</taxon>
    </lineage>
</organism>
<evidence type="ECO:0000313" key="5">
    <source>
        <dbReference type="EMBL" id="MBZ6075781.1"/>
    </source>
</evidence>
<dbReference type="Gene3D" id="3.30.70.270">
    <property type="match status" value="1"/>
</dbReference>
<feature type="domain" description="PAS" evidence="1">
    <location>
        <begin position="9"/>
        <end position="72"/>
    </location>
</feature>
<dbReference type="InterPro" id="IPR001610">
    <property type="entry name" value="PAC"/>
</dbReference>
<feature type="domain" description="PAS" evidence="1">
    <location>
        <begin position="126"/>
        <end position="196"/>
    </location>
</feature>
<feature type="domain" description="PAS" evidence="1">
    <location>
        <begin position="253"/>
        <end position="307"/>
    </location>
</feature>
<name>A0ABS7VKT9_9HYPH</name>
<dbReference type="InterPro" id="IPR013767">
    <property type="entry name" value="PAS_fold"/>
</dbReference>
<dbReference type="Pfam" id="PF00563">
    <property type="entry name" value="EAL"/>
    <property type="match status" value="1"/>
</dbReference>
<dbReference type="PANTHER" id="PTHR44757:SF2">
    <property type="entry name" value="BIOFILM ARCHITECTURE MAINTENANCE PROTEIN MBAA"/>
    <property type="match status" value="1"/>
</dbReference>
<dbReference type="PROSITE" id="PS50887">
    <property type="entry name" value="GGDEF"/>
    <property type="match status" value="1"/>
</dbReference>
<dbReference type="CDD" id="cd01949">
    <property type="entry name" value="GGDEF"/>
    <property type="match status" value="1"/>
</dbReference>